<comment type="catalytic activity">
    <reaction evidence="11">
        <text>L-threonine + hydrogencarbonate + ATP = L-threonylcarbamoyladenylate + diphosphate + H2O</text>
        <dbReference type="Rhea" id="RHEA:36407"/>
        <dbReference type="ChEBI" id="CHEBI:15377"/>
        <dbReference type="ChEBI" id="CHEBI:17544"/>
        <dbReference type="ChEBI" id="CHEBI:30616"/>
        <dbReference type="ChEBI" id="CHEBI:33019"/>
        <dbReference type="ChEBI" id="CHEBI:57926"/>
        <dbReference type="ChEBI" id="CHEBI:73682"/>
        <dbReference type="EC" id="2.7.7.87"/>
    </reaction>
</comment>
<keyword evidence="5" id="KW-0808">Transferase</keyword>
<evidence type="ECO:0000256" key="5">
    <source>
        <dbReference type="ARBA" id="ARBA00022679"/>
    </source>
</evidence>
<dbReference type="AlphaFoldDB" id="A0A832ZW10"/>
<keyword evidence="8" id="KW-0547">Nucleotide-binding</keyword>
<dbReference type="GO" id="GO:0005524">
    <property type="term" value="F:ATP binding"/>
    <property type="evidence" value="ECO:0007669"/>
    <property type="project" value="UniProtKB-KW"/>
</dbReference>
<comment type="similarity">
    <text evidence="2">Belongs to the SUA5 family.</text>
</comment>
<dbReference type="GO" id="GO:0006450">
    <property type="term" value="P:regulation of translational fidelity"/>
    <property type="evidence" value="ECO:0007669"/>
    <property type="project" value="TreeGrafter"/>
</dbReference>
<keyword evidence="7" id="KW-0548">Nucleotidyltransferase</keyword>
<keyword evidence="9" id="KW-0067">ATP-binding</keyword>
<dbReference type="SUPFAM" id="SSF55821">
    <property type="entry name" value="YrdC/RibB"/>
    <property type="match status" value="1"/>
</dbReference>
<accession>A0A832ZW10</accession>
<dbReference type="EMBL" id="DQVM01000098">
    <property type="protein sequence ID" value="HIQ29918.1"/>
    <property type="molecule type" value="Genomic_DNA"/>
</dbReference>
<evidence type="ECO:0000256" key="3">
    <source>
        <dbReference type="ARBA" id="ARBA00012584"/>
    </source>
</evidence>
<dbReference type="PROSITE" id="PS51163">
    <property type="entry name" value="YRDC"/>
    <property type="match status" value="1"/>
</dbReference>
<dbReference type="InterPro" id="IPR017945">
    <property type="entry name" value="DHBP_synth_RibB-like_a/b_dom"/>
</dbReference>
<evidence type="ECO:0000256" key="7">
    <source>
        <dbReference type="ARBA" id="ARBA00022695"/>
    </source>
</evidence>
<dbReference type="GO" id="GO:0000049">
    <property type="term" value="F:tRNA binding"/>
    <property type="evidence" value="ECO:0007669"/>
    <property type="project" value="TreeGrafter"/>
</dbReference>
<proteinExistence type="inferred from homology"/>
<evidence type="ECO:0000256" key="2">
    <source>
        <dbReference type="ARBA" id="ARBA00007663"/>
    </source>
</evidence>
<dbReference type="PANTHER" id="PTHR17490">
    <property type="entry name" value="SUA5"/>
    <property type="match status" value="1"/>
</dbReference>
<name>A0A832ZW10_CALS0</name>
<keyword evidence="6" id="KW-0819">tRNA processing</keyword>
<dbReference type="Gene3D" id="3.90.870.10">
    <property type="entry name" value="DHBP synthase"/>
    <property type="match status" value="1"/>
</dbReference>
<dbReference type="Pfam" id="PF01300">
    <property type="entry name" value="Sua5_yciO_yrdC"/>
    <property type="match status" value="1"/>
</dbReference>
<evidence type="ECO:0000256" key="10">
    <source>
        <dbReference type="ARBA" id="ARBA00029774"/>
    </source>
</evidence>
<keyword evidence="4" id="KW-0963">Cytoplasm</keyword>
<dbReference type="Proteomes" id="UP000608579">
    <property type="component" value="Unassembled WGS sequence"/>
</dbReference>
<feature type="domain" description="YrdC-like" evidence="12">
    <location>
        <begin position="9"/>
        <end position="119"/>
    </location>
</feature>
<dbReference type="GO" id="GO:0008033">
    <property type="term" value="P:tRNA processing"/>
    <property type="evidence" value="ECO:0007669"/>
    <property type="project" value="UniProtKB-KW"/>
</dbReference>
<comment type="subcellular location">
    <subcellularLocation>
        <location evidence="1">Cytoplasm</location>
    </subcellularLocation>
</comment>
<evidence type="ECO:0000256" key="11">
    <source>
        <dbReference type="ARBA" id="ARBA00048366"/>
    </source>
</evidence>
<dbReference type="InterPro" id="IPR050156">
    <property type="entry name" value="TC-AMP_synthase_SUA5"/>
</dbReference>
<comment type="caution">
    <text evidence="13">The sequence shown here is derived from an EMBL/GenBank/DDBJ whole genome shotgun (WGS) entry which is preliminary data.</text>
</comment>
<evidence type="ECO:0000256" key="1">
    <source>
        <dbReference type="ARBA" id="ARBA00004496"/>
    </source>
</evidence>
<evidence type="ECO:0000256" key="9">
    <source>
        <dbReference type="ARBA" id="ARBA00022840"/>
    </source>
</evidence>
<gene>
    <name evidence="13" type="ORF">EYH45_05075</name>
</gene>
<organism evidence="13 14">
    <name type="scientific">Caldiarchaeum subterraneum</name>
    <dbReference type="NCBI Taxonomy" id="311458"/>
    <lineage>
        <taxon>Archaea</taxon>
        <taxon>Nitrososphaerota</taxon>
        <taxon>Candidatus Caldarchaeales</taxon>
        <taxon>Candidatus Caldarchaeaceae</taxon>
        <taxon>Candidatus Caldarchaeum</taxon>
    </lineage>
</organism>
<evidence type="ECO:0000256" key="8">
    <source>
        <dbReference type="ARBA" id="ARBA00022741"/>
    </source>
</evidence>
<dbReference type="PANTHER" id="PTHR17490:SF16">
    <property type="entry name" value="THREONYLCARBAMOYL-AMP SYNTHASE"/>
    <property type="match status" value="1"/>
</dbReference>
<sequence>MVELLPPTREGVRRAAEIIAEGGVVIYPTDTVYGIGCGVFNEKAVERVFEIKQREAKPMPVLCSSLEDVSKVGYVDERLYRLALALWPGAVSIVVEKTPELPSRVTAGLGKVAVRIPAH</sequence>
<dbReference type="InterPro" id="IPR006070">
    <property type="entry name" value="Sua5-like_dom"/>
</dbReference>
<dbReference type="EC" id="2.7.7.87" evidence="3"/>
<evidence type="ECO:0000256" key="6">
    <source>
        <dbReference type="ARBA" id="ARBA00022694"/>
    </source>
</evidence>
<evidence type="ECO:0000256" key="4">
    <source>
        <dbReference type="ARBA" id="ARBA00022490"/>
    </source>
</evidence>
<dbReference type="GO" id="GO:0061710">
    <property type="term" value="F:L-threonylcarbamoyladenylate synthase"/>
    <property type="evidence" value="ECO:0007669"/>
    <property type="project" value="UniProtKB-EC"/>
</dbReference>
<protein>
    <recommendedName>
        <fullName evidence="10">L-threonylcarbamoyladenylate synthase</fullName>
        <ecNumber evidence="3">2.7.7.87</ecNumber>
    </recommendedName>
    <alternativeName>
        <fullName evidence="10">L-threonylcarbamoyladenylate synthase</fullName>
    </alternativeName>
</protein>
<evidence type="ECO:0000259" key="12">
    <source>
        <dbReference type="PROSITE" id="PS51163"/>
    </source>
</evidence>
<evidence type="ECO:0000313" key="13">
    <source>
        <dbReference type="EMBL" id="HIQ29918.1"/>
    </source>
</evidence>
<reference evidence="13" key="1">
    <citation type="journal article" date="2020" name="ISME J.">
        <title>Gammaproteobacteria mediating utilization of methyl-, sulfur- and petroleum organic compounds in deep ocean hydrothermal plumes.</title>
        <authorList>
            <person name="Zhou Z."/>
            <person name="Liu Y."/>
            <person name="Pan J."/>
            <person name="Cron B.R."/>
            <person name="Toner B.M."/>
            <person name="Anantharaman K."/>
            <person name="Breier J.A."/>
            <person name="Dick G.J."/>
            <person name="Li M."/>
        </authorList>
    </citation>
    <scope>NUCLEOTIDE SEQUENCE</scope>
    <source>
        <strain evidence="13">SZUA-1515</strain>
    </source>
</reference>
<dbReference type="GO" id="GO:0005737">
    <property type="term" value="C:cytoplasm"/>
    <property type="evidence" value="ECO:0007669"/>
    <property type="project" value="UniProtKB-SubCell"/>
</dbReference>
<evidence type="ECO:0000313" key="14">
    <source>
        <dbReference type="Proteomes" id="UP000608579"/>
    </source>
</evidence>
<feature type="non-terminal residue" evidence="13">
    <location>
        <position position="119"/>
    </location>
</feature>
<dbReference type="GO" id="GO:0003725">
    <property type="term" value="F:double-stranded RNA binding"/>
    <property type="evidence" value="ECO:0007669"/>
    <property type="project" value="InterPro"/>
</dbReference>